<sequence>MGRSRMDRVKSQTDAKSFGPTCSDSGVSLPTTSSIKQQHEGCFETDLVSSNCGQMTRVTPEMAPRLFKLPRRNSAPTDLTCTRPASTADLRWNRFWNLEASGPEVQTLPPGHRGRLKWMKFVIWVYRRSVS</sequence>
<comment type="caution">
    <text evidence="2">The sequence shown here is derived from an EMBL/GenBank/DDBJ whole genome shotgun (WGS) entry which is preliminary data.</text>
</comment>
<keyword evidence="3" id="KW-1185">Reference proteome</keyword>
<gene>
    <name evidence="2" type="ORF">AVEN_229117_1</name>
</gene>
<dbReference type="Proteomes" id="UP000499080">
    <property type="component" value="Unassembled WGS sequence"/>
</dbReference>
<protein>
    <submittedName>
        <fullName evidence="2">Uncharacterized protein</fullName>
    </submittedName>
</protein>
<reference evidence="2 3" key="1">
    <citation type="journal article" date="2019" name="Sci. Rep.">
        <title>Orb-weaving spider Araneus ventricosus genome elucidates the spidroin gene catalogue.</title>
        <authorList>
            <person name="Kono N."/>
            <person name="Nakamura H."/>
            <person name="Ohtoshi R."/>
            <person name="Moran D.A.P."/>
            <person name="Shinohara A."/>
            <person name="Yoshida Y."/>
            <person name="Fujiwara M."/>
            <person name="Mori M."/>
            <person name="Tomita M."/>
            <person name="Arakawa K."/>
        </authorList>
    </citation>
    <scope>NUCLEOTIDE SEQUENCE [LARGE SCALE GENOMIC DNA]</scope>
</reference>
<evidence type="ECO:0000256" key="1">
    <source>
        <dbReference type="SAM" id="MobiDB-lite"/>
    </source>
</evidence>
<evidence type="ECO:0000313" key="3">
    <source>
        <dbReference type="Proteomes" id="UP000499080"/>
    </source>
</evidence>
<feature type="compositionally biased region" description="Basic and acidic residues" evidence="1">
    <location>
        <begin position="1"/>
        <end position="13"/>
    </location>
</feature>
<feature type="compositionally biased region" description="Polar residues" evidence="1">
    <location>
        <begin position="14"/>
        <end position="34"/>
    </location>
</feature>
<dbReference type="EMBL" id="BGPR01000964">
    <property type="protein sequence ID" value="GBM41488.1"/>
    <property type="molecule type" value="Genomic_DNA"/>
</dbReference>
<dbReference type="AlphaFoldDB" id="A0A4Y2FLV2"/>
<feature type="region of interest" description="Disordered" evidence="1">
    <location>
        <begin position="1"/>
        <end position="34"/>
    </location>
</feature>
<evidence type="ECO:0000313" key="2">
    <source>
        <dbReference type="EMBL" id="GBM41488.1"/>
    </source>
</evidence>
<name>A0A4Y2FLV2_ARAVE</name>
<organism evidence="2 3">
    <name type="scientific">Araneus ventricosus</name>
    <name type="common">Orbweaver spider</name>
    <name type="synonym">Epeira ventricosa</name>
    <dbReference type="NCBI Taxonomy" id="182803"/>
    <lineage>
        <taxon>Eukaryota</taxon>
        <taxon>Metazoa</taxon>
        <taxon>Ecdysozoa</taxon>
        <taxon>Arthropoda</taxon>
        <taxon>Chelicerata</taxon>
        <taxon>Arachnida</taxon>
        <taxon>Araneae</taxon>
        <taxon>Araneomorphae</taxon>
        <taxon>Entelegynae</taxon>
        <taxon>Araneoidea</taxon>
        <taxon>Araneidae</taxon>
        <taxon>Araneus</taxon>
    </lineage>
</organism>
<accession>A0A4Y2FLV2</accession>
<proteinExistence type="predicted"/>